<dbReference type="Proteomes" id="UP000006672">
    <property type="component" value="Unassembled WGS sequence"/>
</dbReference>
<keyword evidence="2" id="KW-1185">Reference proteome</keyword>
<sequence length="107" mass="12584">MTGRHRQIGNCGEGQHLLCAYKFSNAEDSIFLILLYFKECQYHITDQTISLTFYNNRVEITRKSLKQDFGALNKTFLTTWKTCRLESISEAYTRKPIEEVRLAEIQR</sequence>
<dbReference type="RefSeq" id="XP_042929978.1">
    <property type="nucleotide sequence ID" value="XM_043074044.1"/>
</dbReference>
<evidence type="ECO:0000313" key="3">
    <source>
        <dbReference type="WBParaSite" id="Bm17940.1"/>
    </source>
</evidence>
<protein>
    <submittedName>
        <fullName evidence="1 3">Uncharacterized protein</fullName>
    </submittedName>
</protein>
<gene>
    <name evidence="1 3" type="primary">Bm17940</name>
    <name evidence="1" type="ORF">BM_BM17940</name>
</gene>
<dbReference type="WBParaSite" id="Bm17940.1">
    <property type="protein sequence ID" value="Bm17940.1"/>
    <property type="gene ID" value="WBGene00269082"/>
</dbReference>
<evidence type="ECO:0000313" key="1">
    <source>
        <dbReference type="EMBL" id="VIO87169.1"/>
    </source>
</evidence>
<accession>A0A5S6PEZ1</accession>
<reference evidence="2" key="1">
    <citation type="journal article" date="2007" name="Science">
        <title>Draft genome of the filarial nematode parasite Brugia malayi.</title>
        <authorList>
            <person name="Ghedin E."/>
            <person name="Wang S."/>
            <person name="Spiro D."/>
            <person name="Caler E."/>
            <person name="Zhao Q."/>
            <person name="Crabtree J."/>
            <person name="Allen J.E."/>
            <person name="Delcher A.L."/>
            <person name="Guiliano D.B."/>
            <person name="Miranda-Saavedra D."/>
            <person name="Angiuoli S.V."/>
            <person name="Creasy T."/>
            <person name="Amedeo P."/>
            <person name="Haas B."/>
            <person name="El-Sayed N.M."/>
            <person name="Wortman J.R."/>
            <person name="Feldblyum T."/>
            <person name="Tallon L."/>
            <person name="Schatz M."/>
            <person name="Shumway M."/>
            <person name="Koo H."/>
            <person name="Salzberg S.L."/>
            <person name="Schobel S."/>
            <person name="Pertea M."/>
            <person name="Pop M."/>
            <person name="White O."/>
            <person name="Barton G.J."/>
            <person name="Carlow C.K."/>
            <person name="Crawford M.J."/>
            <person name="Daub J."/>
            <person name="Dimmic M.W."/>
            <person name="Estes C.F."/>
            <person name="Foster J.M."/>
            <person name="Ganatra M."/>
            <person name="Gregory W.F."/>
            <person name="Johnson N.M."/>
            <person name="Jin J."/>
            <person name="Komuniecki R."/>
            <person name="Korf I."/>
            <person name="Kumar S."/>
            <person name="Laney S."/>
            <person name="Li B.W."/>
            <person name="Li W."/>
            <person name="Lindblom T.H."/>
            <person name="Lustigman S."/>
            <person name="Ma D."/>
            <person name="Maina C.V."/>
            <person name="Martin D.M."/>
            <person name="McCarter J.P."/>
            <person name="McReynolds L."/>
            <person name="Mitreva M."/>
            <person name="Nutman T.B."/>
            <person name="Parkinson J."/>
            <person name="Peregrin-Alvarez J.M."/>
            <person name="Poole C."/>
            <person name="Ren Q."/>
            <person name="Saunders L."/>
            <person name="Sluder A.E."/>
            <person name="Smith K."/>
            <person name="Stanke M."/>
            <person name="Unnasch T.R."/>
            <person name="Ware J."/>
            <person name="Wei A.D."/>
            <person name="Weil G."/>
            <person name="Williams D.J."/>
            <person name="Zhang Y."/>
            <person name="Williams S.A."/>
            <person name="Fraser-Liggett C."/>
            <person name="Slatko B."/>
            <person name="Blaxter M.L."/>
            <person name="Scott A.L."/>
        </authorList>
    </citation>
    <scope>NUCLEOTIDE SEQUENCE</scope>
    <source>
        <strain evidence="2">FR3</strain>
    </source>
</reference>
<reference evidence="1" key="2">
    <citation type="submission" date="2019-04" db="EMBL/GenBank/DDBJ databases">
        <authorList>
            <person name="Howe K."/>
            <person name="Paulini M."/>
            <person name="Williams G."/>
        </authorList>
    </citation>
    <scope>NUCLEOTIDE SEQUENCE [LARGE SCALE GENOMIC DNA]</scope>
    <source>
        <strain evidence="1">FR3</strain>
    </source>
</reference>
<accession>A0A4E9EUZ1</accession>
<dbReference type="GeneID" id="66059088"/>
<dbReference type="EMBL" id="CAAKNF010000196">
    <property type="protein sequence ID" value="VIO87169.1"/>
    <property type="molecule type" value="Genomic_DNA"/>
</dbReference>
<dbReference type="CTD" id="66059088"/>
<proteinExistence type="predicted"/>
<name>A0A4E9EUZ1_BRUMA</name>
<reference evidence="3" key="3">
    <citation type="submission" date="2019-12" db="UniProtKB">
        <authorList>
            <consortium name="WormBaseParasite"/>
        </authorList>
    </citation>
    <scope>IDENTIFICATION</scope>
</reference>
<evidence type="ECO:0000313" key="2">
    <source>
        <dbReference type="Proteomes" id="UP000006672"/>
    </source>
</evidence>
<organism evidence="1">
    <name type="scientific">Brugia malayi</name>
    <name type="common">Filarial nematode worm</name>
    <dbReference type="NCBI Taxonomy" id="6279"/>
    <lineage>
        <taxon>Eukaryota</taxon>
        <taxon>Metazoa</taxon>
        <taxon>Ecdysozoa</taxon>
        <taxon>Nematoda</taxon>
        <taxon>Chromadorea</taxon>
        <taxon>Rhabditida</taxon>
        <taxon>Spirurina</taxon>
        <taxon>Spiruromorpha</taxon>
        <taxon>Filarioidea</taxon>
        <taxon>Onchocercidae</taxon>
        <taxon>Brugia</taxon>
    </lineage>
</organism>
<dbReference type="AlphaFoldDB" id="A0A4E9EUZ1"/>
<dbReference type="KEGG" id="bmy:BM_BM17940"/>